<reference evidence="9 10" key="1">
    <citation type="submission" date="2019-01" db="EMBL/GenBank/DDBJ databases">
        <title>Draft Genome and Complete Hox-Cluster Characterization of the Sterlet Sturgeon (Acipenser ruthenus).</title>
        <authorList>
            <person name="Wei Q."/>
        </authorList>
    </citation>
    <scope>NUCLEOTIDE SEQUENCE [LARGE SCALE GENOMIC DNA]</scope>
    <source>
        <strain evidence="9">WHYD16114868_AA</strain>
        <tissue evidence="9">Blood</tissue>
    </source>
</reference>
<evidence type="ECO:0000313" key="9">
    <source>
        <dbReference type="EMBL" id="RXM91000.1"/>
    </source>
</evidence>
<comment type="subcellular location">
    <subcellularLocation>
        <location evidence="1">Secreted</location>
    </subcellularLocation>
</comment>
<keyword evidence="6" id="KW-0325">Glycoprotein</keyword>
<proteinExistence type="predicted"/>
<evidence type="ECO:0000256" key="1">
    <source>
        <dbReference type="ARBA" id="ARBA00004613"/>
    </source>
</evidence>
<comment type="caution">
    <text evidence="9">The sequence shown here is derived from an EMBL/GenBank/DDBJ whole genome shotgun (WGS) entry which is preliminary data.</text>
</comment>
<keyword evidence="5 7" id="KW-1015">Disulfide bond</keyword>
<dbReference type="PRINTS" id="PR00258">
    <property type="entry name" value="SPERACTRCPTR"/>
</dbReference>
<dbReference type="SMART" id="SM00202">
    <property type="entry name" value="SR"/>
    <property type="match status" value="2"/>
</dbReference>
<dbReference type="InterPro" id="IPR001190">
    <property type="entry name" value="SRCR"/>
</dbReference>
<protein>
    <submittedName>
        <fullName evidence="9">Scavenger receptor cysteine-rich type 1 protein M130</fullName>
    </submittedName>
</protein>
<dbReference type="GO" id="GO:0005615">
    <property type="term" value="C:extracellular space"/>
    <property type="evidence" value="ECO:0007669"/>
    <property type="project" value="TreeGrafter"/>
</dbReference>
<feature type="disulfide bond" evidence="7">
    <location>
        <begin position="125"/>
        <end position="186"/>
    </location>
</feature>
<evidence type="ECO:0000259" key="8">
    <source>
        <dbReference type="PROSITE" id="PS50287"/>
    </source>
</evidence>
<dbReference type="Proteomes" id="UP000289886">
    <property type="component" value="Unassembled WGS sequence"/>
</dbReference>
<evidence type="ECO:0000256" key="3">
    <source>
        <dbReference type="ARBA" id="ARBA00022729"/>
    </source>
</evidence>
<accession>A0A444US59</accession>
<dbReference type="GO" id="GO:0005886">
    <property type="term" value="C:plasma membrane"/>
    <property type="evidence" value="ECO:0007669"/>
    <property type="project" value="TreeGrafter"/>
</dbReference>
<keyword evidence="4" id="KW-0677">Repeat</keyword>
<dbReference type="PROSITE" id="PS50287">
    <property type="entry name" value="SRCR_2"/>
    <property type="match status" value="2"/>
</dbReference>
<feature type="disulfide bond" evidence="7">
    <location>
        <begin position="156"/>
        <end position="166"/>
    </location>
</feature>
<sequence length="196" mass="21476">MRFEGSWGTVCGDSWDLKDAQVVCRQLGCGAAESTGEFYMMESQTGFTFIACKIIFTIDLNLQTIYRLLLWHQSLNICSFMIPGQGVRLSGGSDLCSGRVEVLRGSAWNTVCDAGFDRQDAEVVCRRLQCGIPQEVLGAARFGKGQGPVWSEEIQCSGNEPGLHVCPTSSREQPSCTHANDVGLVCVGEYKEGEYR</sequence>
<dbReference type="GO" id="GO:0031638">
    <property type="term" value="P:zymogen activation"/>
    <property type="evidence" value="ECO:0007669"/>
    <property type="project" value="TreeGrafter"/>
</dbReference>
<dbReference type="AlphaFoldDB" id="A0A444US59"/>
<dbReference type="InterPro" id="IPR036772">
    <property type="entry name" value="SRCR-like_dom_sf"/>
</dbReference>
<dbReference type="SUPFAM" id="SSF56487">
    <property type="entry name" value="SRCR-like"/>
    <property type="match status" value="2"/>
</dbReference>
<comment type="caution">
    <text evidence="7">Lacks conserved residue(s) required for the propagation of feature annotation.</text>
</comment>
<feature type="domain" description="SRCR" evidence="8">
    <location>
        <begin position="1"/>
        <end position="52"/>
    </location>
</feature>
<dbReference type="FunFam" id="3.10.250.10:FF:000013">
    <property type="entry name" value="CD163 molecule like 1"/>
    <property type="match status" value="1"/>
</dbReference>
<dbReference type="GO" id="GO:0004252">
    <property type="term" value="F:serine-type endopeptidase activity"/>
    <property type="evidence" value="ECO:0007669"/>
    <property type="project" value="TreeGrafter"/>
</dbReference>
<dbReference type="PANTHER" id="PTHR48071:SF15">
    <property type="entry name" value="SRCR DOMAIN-CONTAINING PROTEIN"/>
    <property type="match status" value="1"/>
</dbReference>
<evidence type="ECO:0000256" key="4">
    <source>
        <dbReference type="ARBA" id="ARBA00022737"/>
    </source>
</evidence>
<dbReference type="PANTHER" id="PTHR48071">
    <property type="entry name" value="SRCR DOMAIN-CONTAINING PROTEIN"/>
    <property type="match status" value="1"/>
</dbReference>
<gene>
    <name evidence="9" type="ORF">EOD39_21631</name>
</gene>
<name>A0A444US59_ACIRT</name>
<keyword evidence="10" id="KW-1185">Reference proteome</keyword>
<keyword evidence="3" id="KW-0732">Signal</keyword>
<evidence type="ECO:0000256" key="7">
    <source>
        <dbReference type="PROSITE-ProRule" id="PRU00196"/>
    </source>
</evidence>
<evidence type="ECO:0000256" key="2">
    <source>
        <dbReference type="ARBA" id="ARBA00022525"/>
    </source>
</evidence>
<evidence type="ECO:0000256" key="5">
    <source>
        <dbReference type="ARBA" id="ARBA00023157"/>
    </source>
</evidence>
<dbReference type="Gene3D" id="3.10.250.10">
    <property type="entry name" value="SRCR-like domain"/>
    <property type="match status" value="2"/>
</dbReference>
<feature type="disulfide bond" evidence="7">
    <location>
        <begin position="112"/>
        <end position="176"/>
    </location>
</feature>
<organism evidence="9 10">
    <name type="scientific">Acipenser ruthenus</name>
    <name type="common">Sterlet sturgeon</name>
    <dbReference type="NCBI Taxonomy" id="7906"/>
    <lineage>
        <taxon>Eukaryota</taxon>
        <taxon>Metazoa</taxon>
        <taxon>Chordata</taxon>
        <taxon>Craniata</taxon>
        <taxon>Vertebrata</taxon>
        <taxon>Euteleostomi</taxon>
        <taxon>Actinopterygii</taxon>
        <taxon>Chondrostei</taxon>
        <taxon>Acipenseriformes</taxon>
        <taxon>Acipenseridae</taxon>
        <taxon>Acipenser</taxon>
    </lineage>
</organism>
<keyword evidence="2" id="KW-0964">Secreted</keyword>
<keyword evidence="9" id="KW-0675">Receptor</keyword>
<evidence type="ECO:0000313" key="10">
    <source>
        <dbReference type="Proteomes" id="UP000289886"/>
    </source>
</evidence>
<evidence type="ECO:0000256" key="6">
    <source>
        <dbReference type="ARBA" id="ARBA00023180"/>
    </source>
</evidence>
<dbReference type="EMBL" id="SCEB01011054">
    <property type="protein sequence ID" value="RXM91000.1"/>
    <property type="molecule type" value="Genomic_DNA"/>
</dbReference>
<dbReference type="Pfam" id="PF00530">
    <property type="entry name" value="SRCR"/>
    <property type="match status" value="2"/>
</dbReference>
<feature type="domain" description="SRCR" evidence="8">
    <location>
        <begin position="87"/>
        <end position="187"/>
    </location>
</feature>